<feature type="transmembrane region" description="Helical" evidence="7">
    <location>
        <begin position="316"/>
        <end position="337"/>
    </location>
</feature>
<feature type="transmembrane region" description="Helical" evidence="7">
    <location>
        <begin position="263"/>
        <end position="281"/>
    </location>
</feature>
<evidence type="ECO:0000256" key="5">
    <source>
        <dbReference type="ARBA" id="ARBA00022989"/>
    </source>
</evidence>
<evidence type="ECO:0000256" key="4">
    <source>
        <dbReference type="ARBA" id="ARBA00022692"/>
    </source>
</evidence>
<feature type="transmembrane region" description="Helical" evidence="7">
    <location>
        <begin position="293"/>
        <end position="310"/>
    </location>
</feature>
<evidence type="ECO:0000256" key="6">
    <source>
        <dbReference type="ARBA" id="ARBA00023136"/>
    </source>
</evidence>
<feature type="transmembrane region" description="Helical" evidence="7">
    <location>
        <begin position="113"/>
        <end position="135"/>
    </location>
</feature>
<comment type="caution">
    <text evidence="9">The sequence shown here is derived from an EMBL/GenBank/DDBJ whole genome shotgun (WGS) entry which is preliminary data.</text>
</comment>
<feature type="transmembrane region" description="Helical" evidence="7">
    <location>
        <begin position="383"/>
        <end position="401"/>
    </location>
</feature>
<organism evidence="9 10">
    <name type="scientific">Hydrogenophaga crassostreae</name>
    <dbReference type="NCBI Taxonomy" id="1763535"/>
    <lineage>
        <taxon>Bacteria</taxon>
        <taxon>Pseudomonadati</taxon>
        <taxon>Pseudomonadota</taxon>
        <taxon>Betaproteobacteria</taxon>
        <taxon>Burkholderiales</taxon>
        <taxon>Comamonadaceae</taxon>
        <taxon>Hydrogenophaga</taxon>
    </lineage>
</organism>
<keyword evidence="10" id="KW-1185">Reference proteome</keyword>
<dbReference type="PROSITE" id="PS50850">
    <property type="entry name" value="MFS"/>
    <property type="match status" value="1"/>
</dbReference>
<gene>
    <name evidence="9" type="ORF">LPB72_18770</name>
</gene>
<evidence type="ECO:0000259" key="8">
    <source>
        <dbReference type="PROSITE" id="PS50850"/>
    </source>
</evidence>
<reference evidence="9 10" key="1">
    <citation type="submission" date="2016-02" db="EMBL/GenBank/DDBJ databases">
        <title>Draft genome sequence of Hydrogenophaga sp. LPB0072.</title>
        <authorList>
            <person name="Shin S.-K."/>
            <person name="Yi H."/>
        </authorList>
    </citation>
    <scope>NUCLEOTIDE SEQUENCE [LARGE SCALE GENOMIC DNA]</scope>
    <source>
        <strain evidence="9 10">LPB0072</strain>
    </source>
</reference>
<dbReference type="InterPro" id="IPR036259">
    <property type="entry name" value="MFS_trans_sf"/>
</dbReference>
<dbReference type="InterPro" id="IPR051788">
    <property type="entry name" value="MFS_Transporter"/>
</dbReference>
<keyword evidence="4 7" id="KW-0812">Transmembrane</keyword>
<dbReference type="InterPro" id="IPR011701">
    <property type="entry name" value="MFS"/>
</dbReference>
<evidence type="ECO:0000313" key="9">
    <source>
        <dbReference type="EMBL" id="OAD40193.1"/>
    </source>
</evidence>
<feature type="transmembrane region" description="Helical" evidence="7">
    <location>
        <begin position="358"/>
        <end position="377"/>
    </location>
</feature>
<accession>A0ABX2U307</accession>
<dbReference type="PANTHER" id="PTHR23514">
    <property type="entry name" value="BYPASS OF STOP CODON PROTEIN 6"/>
    <property type="match status" value="1"/>
</dbReference>
<protein>
    <recommendedName>
        <fullName evidence="8">Major facilitator superfamily (MFS) profile domain-containing protein</fullName>
    </recommendedName>
</protein>
<dbReference type="Pfam" id="PF07690">
    <property type="entry name" value="MFS_1"/>
    <property type="match status" value="1"/>
</dbReference>
<dbReference type="Proteomes" id="UP000185657">
    <property type="component" value="Unassembled WGS sequence"/>
</dbReference>
<evidence type="ECO:0000256" key="7">
    <source>
        <dbReference type="SAM" id="Phobius"/>
    </source>
</evidence>
<proteinExistence type="inferred from homology"/>
<feature type="transmembrane region" description="Helical" evidence="7">
    <location>
        <begin position="22"/>
        <end position="46"/>
    </location>
</feature>
<evidence type="ECO:0000256" key="3">
    <source>
        <dbReference type="ARBA" id="ARBA00022448"/>
    </source>
</evidence>
<keyword evidence="5 7" id="KW-1133">Transmembrane helix</keyword>
<keyword evidence="3" id="KW-0813">Transport</keyword>
<name>A0ABX2U307_9BURK</name>
<evidence type="ECO:0000256" key="2">
    <source>
        <dbReference type="ARBA" id="ARBA00008335"/>
    </source>
</evidence>
<comment type="similarity">
    <text evidence="2">Belongs to the major facilitator superfamily.</text>
</comment>
<dbReference type="SUPFAM" id="SSF103473">
    <property type="entry name" value="MFS general substrate transporter"/>
    <property type="match status" value="1"/>
</dbReference>
<sequence>MPFCAGPLFAAHTPKTLELTHLFLLGIVYLSFISLGLPDAVIGVAWPAIRQDMNQPLAAVGILTITITLCAAASSWLSSRLIERVGTGLITAASCLMTALALLGFSFAPSFGWLVAMVIPLGLGAGAVDASLNQFVAAHYTSRHMNWLHGFWGVGAATGPIIMGLALAGEGGWAGGARHIGLAQLALAVVLWATLALWRHSPQKPITSHEAAGESPLVFKPVATQALWLSPLAFLLYVAAEMGTYLWAASILVTNRGVTLPEAGVWVSVYFGSITVGRFSAGLFSNRLGNRQIVTLGISLAAIGATLFAMPALPNAINLVGLVLMGLGCAPVFPSLMHETARRFPAGTARKVIGWQMMAAYAGGSVIPAAFGLLATWVGLGAVMPTVVLTLAVLCLTVRRLNHLT</sequence>
<feature type="transmembrane region" description="Helical" evidence="7">
    <location>
        <begin position="89"/>
        <end position="107"/>
    </location>
</feature>
<feature type="transmembrane region" description="Helical" evidence="7">
    <location>
        <begin position="180"/>
        <end position="198"/>
    </location>
</feature>
<comment type="subcellular location">
    <subcellularLocation>
        <location evidence="1">Endomembrane system</location>
        <topology evidence="1">Multi-pass membrane protein</topology>
    </subcellularLocation>
</comment>
<dbReference type="InterPro" id="IPR020846">
    <property type="entry name" value="MFS_dom"/>
</dbReference>
<dbReference type="EMBL" id="LVWD01000034">
    <property type="protein sequence ID" value="OAD40193.1"/>
    <property type="molecule type" value="Genomic_DNA"/>
</dbReference>
<dbReference type="PANTHER" id="PTHR23514:SF3">
    <property type="entry name" value="BYPASS OF STOP CODON PROTEIN 6"/>
    <property type="match status" value="1"/>
</dbReference>
<evidence type="ECO:0000256" key="1">
    <source>
        <dbReference type="ARBA" id="ARBA00004127"/>
    </source>
</evidence>
<feature type="transmembrane region" description="Helical" evidence="7">
    <location>
        <begin position="58"/>
        <end position="77"/>
    </location>
</feature>
<evidence type="ECO:0000313" key="10">
    <source>
        <dbReference type="Proteomes" id="UP000185657"/>
    </source>
</evidence>
<feature type="transmembrane region" description="Helical" evidence="7">
    <location>
        <begin position="147"/>
        <end position="168"/>
    </location>
</feature>
<dbReference type="Gene3D" id="1.20.1250.20">
    <property type="entry name" value="MFS general substrate transporter like domains"/>
    <property type="match status" value="2"/>
</dbReference>
<feature type="domain" description="Major facilitator superfamily (MFS) profile" evidence="8">
    <location>
        <begin position="24"/>
        <end position="405"/>
    </location>
</feature>
<feature type="transmembrane region" description="Helical" evidence="7">
    <location>
        <begin position="226"/>
        <end position="248"/>
    </location>
</feature>
<keyword evidence="6 7" id="KW-0472">Membrane</keyword>